<feature type="compositionally biased region" description="Basic and acidic residues" evidence="4">
    <location>
        <begin position="139"/>
        <end position="155"/>
    </location>
</feature>
<dbReference type="PRINTS" id="PR00819">
    <property type="entry name" value="CBXCFQXSUPER"/>
</dbReference>
<feature type="compositionally biased region" description="Basic and acidic residues" evidence="4">
    <location>
        <begin position="104"/>
        <end position="124"/>
    </location>
</feature>
<name>A0A517LMU5_9PEZI</name>
<feature type="region of interest" description="Disordered" evidence="4">
    <location>
        <begin position="104"/>
        <end position="155"/>
    </location>
</feature>
<feature type="region of interest" description="Disordered" evidence="4">
    <location>
        <begin position="664"/>
        <end position="687"/>
    </location>
</feature>
<dbReference type="Pfam" id="PF17866">
    <property type="entry name" value="AAA_lid_6"/>
    <property type="match status" value="2"/>
</dbReference>
<keyword evidence="2" id="KW-0547">Nucleotide-binding</keyword>
<evidence type="ECO:0000256" key="1">
    <source>
        <dbReference type="ARBA" id="ARBA00010378"/>
    </source>
</evidence>
<dbReference type="OrthoDB" id="2423195at2759"/>
<reference evidence="6 7" key="1">
    <citation type="submission" date="2019-07" db="EMBL/GenBank/DDBJ databases">
        <title>Finished genome of Venturia effusa.</title>
        <authorList>
            <person name="Young C.A."/>
            <person name="Cox M.P."/>
            <person name="Ganley A.R.D."/>
            <person name="David W.J."/>
        </authorList>
    </citation>
    <scope>NUCLEOTIDE SEQUENCE [LARGE SCALE GENOMIC DNA]</scope>
    <source>
        <strain evidence="7">albino</strain>
    </source>
</reference>
<sequence length="1119" mass="124878">MEYQTTVDCVCPAKHKTKKPCFKSQAACTICVAEEKQRERIRRRNEHLDTERDTKRAAYAQQLAEAQAEIDHHKRRLKDSREAEDLQNNLEQRMAQLSNLKETTKKLDEKKQSESEPKSAEKPKSSRRAVASEDDDEGDRSSAKKQWEHFKRSESAENEALDTLMDMIGLEEVKDNFLSFKLEVDTAIRQELDMSNKRFGCSMLGNPGTGKTTVARLYAKFLTSVGALPGNHFIETTGAALANDGVSGCKKVLEEIQENGAHFGGSAVLDFILAEVENLTGKVVFTLAGYNKQMEKFFAHNPGFPSRFPHELQFKDYEDSELLKIFVQKMDKRYKDRMEIEGGVDGLFARIVARRVGRGRGREGFGNAREMENTLSKIASRQAVRIAKERRAGKKPDDFLFTSADLLGPEPTEALNNSRAWKQLQSLIGLAAVKKAVEALFVTVKLNYQRELAEAPLVEYSLNKVFLGSPGTGKTTVAKMYGQILADLGFLSNGEVVVKNPSDFVGNFLGASESTTKGILASTVGKVLLIDEAYGLCGSMGNSGGSDPYKAAVIDTIVAEVQSVPGDDRCVLLAGYKEQMEEMFQVVNPGLSRRFPLASAFVFEDFDDDDISKIFDLKLKKLAFKTTTLGKTAMEVLRRARNRPNFGNAGEVDILLDHAKARQQQRLNDGNGTDRSRFEPTDFDEDFDRGERADTNVRLLFRDDIGCEAIISQLEGYQNAVRELKAMDMDPREEIPFNFLFRGPPGTGKTTTARKMGKVFYDMGFLAKAEVVECSATELIGEFVGQTGPKVQKVLENALGRVLSVDEAYRLADGPYAKEAMDEVVDCLTKPRFAQKLVVILAGYDNDINRLMAQNPGLTSRFPEALVFAGLEPEHCWDLLVQCLRRRQKEMKKKQKELNLSAIENPTTAFKQRVLGHFDALRNIANWANARDVQTIAKHTFGILLKSGAMKNATVPLAEDTLLTALESMISERGQRQDTGQNQLGSSHGEGLAQMQNRQAPPPPSLATTRDIVTAAPRADNPSKLADQPSTETTASEVQRDSGVSDAVWDQLQRDKQATQLREEQYQQLLKSKTDSEKDIGLLQQKEADYERQFQQAVQQNQDQTEIQEAKRLREEARL</sequence>
<dbReference type="InterPro" id="IPR050773">
    <property type="entry name" value="CbxX/CfxQ_RuBisCO_ESX"/>
</dbReference>
<proteinExistence type="inferred from homology"/>
<dbReference type="InterPro" id="IPR003593">
    <property type="entry name" value="AAA+_ATPase"/>
</dbReference>
<protein>
    <recommendedName>
        <fullName evidence="5">AAA+ ATPase domain-containing protein</fullName>
    </recommendedName>
</protein>
<feature type="compositionally biased region" description="Polar residues" evidence="4">
    <location>
        <begin position="1028"/>
        <end position="1037"/>
    </location>
</feature>
<feature type="domain" description="AAA+ ATPase" evidence="5">
    <location>
        <begin position="735"/>
        <end position="872"/>
    </location>
</feature>
<evidence type="ECO:0000256" key="3">
    <source>
        <dbReference type="ARBA" id="ARBA00022840"/>
    </source>
</evidence>
<feature type="region of interest" description="Disordered" evidence="4">
    <location>
        <begin position="973"/>
        <end position="1044"/>
    </location>
</feature>
<gene>
    <name evidence="6" type="ORF">FKW77_005516</name>
</gene>
<dbReference type="Pfam" id="PF00004">
    <property type="entry name" value="AAA"/>
    <property type="match status" value="2"/>
</dbReference>
<dbReference type="FunFam" id="3.40.50.300:FF:000216">
    <property type="entry name" value="Type VII secretion ATPase EccA"/>
    <property type="match status" value="2"/>
</dbReference>
<accession>A0A517LMU5</accession>
<dbReference type="STRING" id="50376.A0A517LMU5"/>
<feature type="compositionally biased region" description="Low complexity" evidence="4">
    <location>
        <begin position="1094"/>
        <end position="1104"/>
    </location>
</feature>
<evidence type="ECO:0000313" key="7">
    <source>
        <dbReference type="Proteomes" id="UP000316270"/>
    </source>
</evidence>
<dbReference type="InterPro" id="IPR003959">
    <property type="entry name" value="ATPase_AAA_core"/>
</dbReference>
<comment type="similarity">
    <text evidence="1">Belongs to the CbxX/CfxQ family.</text>
</comment>
<dbReference type="Gene3D" id="1.10.8.60">
    <property type="match status" value="2"/>
</dbReference>
<feature type="domain" description="AAA+ ATPase" evidence="5">
    <location>
        <begin position="197"/>
        <end position="318"/>
    </location>
</feature>
<dbReference type="InterPro" id="IPR027417">
    <property type="entry name" value="P-loop_NTPase"/>
</dbReference>
<organism evidence="6 7">
    <name type="scientific">Venturia effusa</name>
    <dbReference type="NCBI Taxonomy" id="50376"/>
    <lineage>
        <taxon>Eukaryota</taxon>
        <taxon>Fungi</taxon>
        <taxon>Dikarya</taxon>
        <taxon>Ascomycota</taxon>
        <taxon>Pezizomycotina</taxon>
        <taxon>Dothideomycetes</taxon>
        <taxon>Pleosporomycetidae</taxon>
        <taxon>Venturiales</taxon>
        <taxon>Venturiaceae</taxon>
        <taxon>Venturia</taxon>
    </lineage>
</organism>
<dbReference type="GO" id="GO:0005524">
    <property type="term" value="F:ATP binding"/>
    <property type="evidence" value="ECO:0007669"/>
    <property type="project" value="UniProtKB-KW"/>
</dbReference>
<evidence type="ECO:0000313" key="6">
    <source>
        <dbReference type="EMBL" id="QDS76969.1"/>
    </source>
</evidence>
<evidence type="ECO:0000259" key="5">
    <source>
        <dbReference type="SMART" id="SM00382"/>
    </source>
</evidence>
<dbReference type="InterPro" id="IPR041627">
    <property type="entry name" value="AAA_lid_6"/>
</dbReference>
<evidence type="ECO:0000256" key="4">
    <source>
        <dbReference type="SAM" id="MobiDB-lite"/>
    </source>
</evidence>
<dbReference type="Gene3D" id="3.40.50.300">
    <property type="entry name" value="P-loop containing nucleotide triphosphate hydrolases"/>
    <property type="match status" value="3"/>
</dbReference>
<dbReference type="PANTHER" id="PTHR43392">
    <property type="entry name" value="AAA-TYPE ATPASE FAMILY PROTEIN / ANKYRIN REPEAT FAMILY PROTEIN"/>
    <property type="match status" value="1"/>
</dbReference>
<keyword evidence="3" id="KW-0067">ATP-binding</keyword>
<dbReference type="SUPFAM" id="SSF52540">
    <property type="entry name" value="P-loop containing nucleoside triphosphate hydrolases"/>
    <property type="match status" value="3"/>
</dbReference>
<dbReference type="EMBL" id="CP042200">
    <property type="protein sequence ID" value="QDS76969.1"/>
    <property type="molecule type" value="Genomic_DNA"/>
</dbReference>
<dbReference type="CDD" id="cd00009">
    <property type="entry name" value="AAA"/>
    <property type="match status" value="1"/>
</dbReference>
<dbReference type="InterPro" id="IPR000641">
    <property type="entry name" value="CbxX/CfxQ"/>
</dbReference>
<dbReference type="AlphaFoldDB" id="A0A517LMU5"/>
<feature type="region of interest" description="Disordered" evidence="4">
    <location>
        <begin position="1094"/>
        <end position="1119"/>
    </location>
</feature>
<feature type="compositionally biased region" description="Polar residues" evidence="4">
    <location>
        <begin position="977"/>
        <end position="986"/>
    </location>
</feature>
<evidence type="ECO:0000256" key="2">
    <source>
        <dbReference type="ARBA" id="ARBA00022741"/>
    </source>
</evidence>
<dbReference type="PANTHER" id="PTHR43392:SF2">
    <property type="entry name" value="AAA-TYPE ATPASE FAMILY PROTEIN _ ANKYRIN REPEAT FAMILY PROTEIN"/>
    <property type="match status" value="1"/>
</dbReference>
<dbReference type="Proteomes" id="UP000316270">
    <property type="component" value="Chromosome 16"/>
</dbReference>
<dbReference type="SMART" id="SM00382">
    <property type="entry name" value="AAA"/>
    <property type="match status" value="3"/>
</dbReference>
<dbReference type="GO" id="GO:0016887">
    <property type="term" value="F:ATP hydrolysis activity"/>
    <property type="evidence" value="ECO:0007669"/>
    <property type="project" value="InterPro"/>
</dbReference>
<keyword evidence="7" id="KW-1185">Reference proteome</keyword>
<feature type="compositionally biased region" description="Basic and acidic residues" evidence="4">
    <location>
        <begin position="1108"/>
        <end position="1119"/>
    </location>
</feature>
<dbReference type="FunFam" id="1.10.8.60:FF:000160">
    <property type="entry name" value="WGS project CABT00000000 data, contig 2.55"/>
    <property type="match status" value="1"/>
</dbReference>
<feature type="domain" description="AAA+ ATPase" evidence="5">
    <location>
        <begin position="460"/>
        <end position="607"/>
    </location>
</feature>